<keyword evidence="2" id="KW-1133">Transmembrane helix</keyword>
<keyword evidence="1" id="KW-0560">Oxidoreductase</keyword>
<organism evidence="4 5">
    <name type="scientific">Compostibacter hankyongensis</name>
    <dbReference type="NCBI Taxonomy" id="1007089"/>
    <lineage>
        <taxon>Bacteria</taxon>
        <taxon>Pseudomonadati</taxon>
        <taxon>Bacteroidota</taxon>
        <taxon>Chitinophagia</taxon>
        <taxon>Chitinophagales</taxon>
        <taxon>Chitinophagaceae</taxon>
        <taxon>Compostibacter</taxon>
    </lineage>
</organism>
<gene>
    <name evidence="4" type="ORF">GCM10023143_12430</name>
</gene>
<proteinExistence type="predicted"/>
<keyword evidence="2" id="KW-0472">Membrane</keyword>
<dbReference type="SMART" id="SM01003">
    <property type="entry name" value="AlaDh_PNT_N"/>
    <property type="match status" value="1"/>
</dbReference>
<evidence type="ECO:0000256" key="2">
    <source>
        <dbReference type="SAM" id="Phobius"/>
    </source>
</evidence>
<dbReference type="Pfam" id="PF05222">
    <property type="entry name" value="AlaDh_PNT_N"/>
    <property type="match status" value="1"/>
</dbReference>
<keyword evidence="2" id="KW-0812">Transmembrane</keyword>
<comment type="caution">
    <text evidence="4">The sequence shown here is derived from an EMBL/GenBank/DDBJ whole genome shotgun (WGS) entry which is preliminary data.</text>
</comment>
<dbReference type="EMBL" id="BAABFN010000002">
    <property type="protein sequence ID" value="GAA4306477.1"/>
    <property type="molecule type" value="Genomic_DNA"/>
</dbReference>
<evidence type="ECO:0000313" key="5">
    <source>
        <dbReference type="Proteomes" id="UP001501207"/>
    </source>
</evidence>
<evidence type="ECO:0000313" key="4">
    <source>
        <dbReference type="EMBL" id="GAA4306477.1"/>
    </source>
</evidence>
<evidence type="ECO:0000256" key="1">
    <source>
        <dbReference type="ARBA" id="ARBA00023002"/>
    </source>
</evidence>
<feature type="domain" description="Alanine dehydrogenase/pyridine nucleotide transhydrogenase N-terminal" evidence="3">
    <location>
        <begin position="51"/>
        <end position="183"/>
    </location>
</feature>
<dbReference type="CDD" id="cd05199">
    <property type="entry name" value="SDH_like"/>
    <property type="match status" value="1"/>
</dbReference>
<dbReference type="PANTHER" id="PTHR11133:SF22">
    <property type="entry name" value="ALPHA-AMINOADIPIC SEMIALDEHYDE SYNTHASE, MITOCHONDRIAL"/>
    <property type="match status" value="1"/>
</dbReference>
<sequence length="445" mass="50306">MALRTGRKNTHSFRNSNSVYLLRIWLAWTVSAALPRATRIFAVMNHPVKIALIREGKIPEDNRVAFTPRQCAWIQQHYPRVRLTVQPSPSRCYRDGEYRQAGISLQEDITDCDILIGIKEVPAEQLVPGKTYLFFSHTRKQQPQNRALMQALLAKKITLIDYECLVHDDGHRILGFGFFAGVVGAHNGLLAYGKKTGAYVLQPARQCHDLRALSETYFGMKLPPLKIVLTGSGRVAAGALEVMGMLGIKDVPPEEFLISDYNYPVYTQLKGEKLYRRTDGLYSREDFHRHPDRYTCHFLPFTTAADILVNGIYWEGRMAPLFTWEDMQQTGFRIKVIADVTNDREGSVPCNLGDAMLADPVYGVDRFTRQKTAPFLPGTVDMMCVGNLPNELPRDASRYFGEQLIKYVFDDLLQGEGKMIRQGTLVKAGRLTPAFRYLSAYAGLS</sequence>
<dbReference type="Proteomes" id="UP001501207">
    <property type="component" value="Unassembled WGS sequence"/>
</dbReference>
<evidence type="ECO:0000259" key="3">
    <source>
        <dbReference type="SMART" id="SM01003"/>
    </source>
</evidence>
<name>A0ABP8FLR2_9BACT</name>
<dbReference type="SUPFAM" id="SSF52283">
    <property type="entry name" value="Formate/glycerate dehydrogenase catalytic domain-like"/>
    <property type="match status" value="1"/>
</dbReference>
<protein>
    <submittedName>
        <fullName evidence="4">NAD(P)-dependent oxidoreductase</fullName>
    </submittedName>
</protein>
<dbReference type="Gene3D" id="3.40.50.720">
    <property type="entry name" value="NAD(P)-binding Rossmann-like Domain"/>
    <property type="match status" value="2"/>
</dbReference>
<keyword evidence="5" id="KW-1185">Reference proteome</keyword>
<reference evidence="5" key="1">
    <citation type="journal article" date="2019" name="Int. J. Syst. Evol. Microbiol.">
        <title>The Global Catalogue of Microorganisms (GCM) 10K type strain sequencing project: providing services to taxonomists for standard genome sequencing and annotation.</title>
        <authorList>
            <consortium name="The Broad Institute Genomics Platform"/>
            <consortium name="The Broad Institute Genome Sequencing Center for Infectious Disease"/>
            <person name="Wu L."/>
            <person name="Ma J."/>
        </authorList>
    </citation>
    <scope>NUCLEOTIDE SEQUENCE [LARGE SCALE GENOMIC DNA]</scope>
    <source>
        <strain evidence="5">JCM 17664</strain>
    </source>
</reference>
<dbReference type="PANTHER" id="PTHR11133">
    <property type="entry name" value="SACCHAROPINE DEHYDROGENASE"/>
    <property type="match status" value="1"/>
</dbReference>
<accession>A0ABP8FLR2</accession>
<dbReference type="InterPro" id="IPR051168">
    <property type="entry name" value="AASS"/>
</dbReference>
<feature type="transmembrane region" description="Helical" evidence="2">
    <location>
        <begin position="20"/>
        <end position="37"/>
    </location>
</feature>
<dbReference type="InterPro" id="IPR007886">
    <property type="entry name" value="AlaDH/PNT_N"/>
</dbReference>